<feature type="region of interest" description="Disordered" evidence="1">
    <location>
        <begin position="35"/>
        <end position="74"/>
    </location>
</feature>
<dbReference type="EMBL" id="BLAL01000012">
    <property type="protein sequence ID" value="GES74709.1"/>
    <property type="molecule type" value="Genomic_DNA"/>
</dbReference>
<proteinExistence type="predicted"/>
<keyword evidence="4" id="KW-1185">Reference proteome</keyword>
<evidence type="ECO:0000256" key="1">
    <source>
        <dbReference type="SAM" id="MobiDB-lite"/>
    </source>
</evidence>
<reference evidence="3" key="2">
    <citation type="submission" date="2019-10" db="EMBL/GenBank/DDBJ databases">
        <title>Conservation and host-specific expression of non-tandemly repeated heterogenous ribosome RNA gene in arbuscular mycorrhizal fungi.</title>
        <authorList>
            <person name="Maeda T."/>
            <person name="Kobayashi Y."/>
            <person name="Nakagawa T."/>
            <person name="Ezawa T."/>
            <person name="Yamaguchi K."/>
            <person name="Bino T."/>
            <person name="Nishimoto Y."/>
            <person name="Shigenobu S."/>
            <person name="Kawaguchi M."/>
        </authorList>
    </citation>
    <scope>NUCLEOTIDE SEQUENCE</scope>
    <source>
        <strain evidence="3">HR1</strain>
    </source>
</reference>
<accession>A0A2Z6QP57</accession>
<protein>
    <submittedName>
        <fullName evidence="2">Uncharacterized protein</fullName>
    </submittedName>
</protein>
<feature type="compositionally biased region" description="Basic and acidic residues" evidence="1">
    <location>
        <begin position="35"/>
        <end position="53"/>
    </location>
</feature>
<comment type="caution">
    <text evidence="2">The sequence shown here is derived from an EMBL/GenBank/DDBJ whole genome shotgun (WGS) entry which is preliminary data.</text>
</comment>
<evidence type="ECO:0000313" key="3">
    <source>
        <dbReference type="EMBL" id="GES74709.1"/>
    </source>
</evidence>
<evidence type="ECO:0000313" key="4">
    <source>
        <dbReference type="Proteomes" id="UP000247702"/>
    </source>
</evidence>
<organism evidence="2 4">
    <name type="scientific">Rhizophagus clarus</name>
    <dbReference type="NCBI Taxonomy" id="94130"/>
    <lineage>
        <taxon>Eukaryota</taxon>
        <taxon>Fungi</taxon>
        <taxon>Fungi incertae sedis</taxon>
        <taxon>Mucoromycota</taxon>
        <taxon>Glomeromycotina</taxon>
        <taxon>Glomeromycetes</taxon>
        <taxon>Glomerales</taxon>
        <taxon>Glomeraceae</taxon>
        <taxon>Rhizophagus</taxon>
    </lineage>
</organism>
<name>A0A2Z6QP57_9GLOM</name>
<reference evidence="2 4" key="1">
    <citation type="submission" date="2017-11" db="EMBL/GenBank/DDBJ databases">
        <title>The genome of Rhizophagus clarus HR1 reveals common genetic basis of auxotrophy among arbuscular mycorrhizal fungi.</title>
        <authorList>
            <person name="Kobayashi Y."/>
        </authorList>
    </citation>
    <scope>NUCLEOTIDE SEQUENCE [LARGE SCALE GENOMIC DNA]</scope>
    <source>
        <strain evidence="2 4">HR1</strain>
    </source>
</reference>
<dbReference type="Proteomes" id="UP000247702">
    <property type="component" value="Unassembled WGS sequence"/>
</dbReference>
<dbReference type="AlphaFoldDB" id="A0A2Z6QP57"/>
<dbReference type="EMBL" id="BEXD01000458">
    <property type="protein sequence ID" value="GBB87629.1"/>
    <property type="molecule type" value="Genomic_DNA"/>
</dbReference>
<gene>
    <name evidence="3" type="ORF">RCL2_000217600</name>
    <name evidence="2" type="ORF">RclHR1_01410012</name>
</gene>
<evidence type="ECO:0000313" key="2">
    <source>
        <dbReference type="EMBL" id="GBB87629.1"/>
    </source>
</evidence>
<sequence length="329" mass="39247">MKNKEKEKEIKHNDQHTVYAEIVKTSILIEEEEKAKDDIESKLQKEEKIHADEGSNMNPPPNKSRNTVFDGKEKDKLITSSSKKNYVKTDDWYDTLDDKYTFPYYQILYKNLKRNKYELTDEINTYFDKMQSKYDLRGIRFLKEKNNHEVTIFVKGHFKENADFKALLQETPEENKGLWFADETNFNNVKQYYDTIYKCYLPPEENRDLEENDDSMKQDEVIKNVFDIETSKPKDELNLLKEKEYFETLKSTEIIAKERSKSDPNLILYREILMTKNEEIIIERIKVTNNFEEYETMTFMNELGKEVKYLKAQFTTEKSKSNALTKSDS</sequence>
<dbReference type="Proteomes" id="UP000615446">
    <property type="component" value="Unassembled WGS sequence"/>
</dbReference>